<evidence type="ECO:0000313" key="3">
    <source>
        <dbReference type="Proteomes" id="UP000198867"/>
    </source>
</evidence>
<feature type="compositionally biased region" description="Basic and acidic residues" evidence="1">
    <location>
        <begin position="289"/>
        <end position="300"/>
    </location>
</feature>
<dbReference type="EMBL" id="FOVM01000004">
    <property type="protein sequence ID" value="SFN66831.1"/>
    <property type="molecule type" value="Genomic_DNA"/>
</dbReference>
<organism evidence="2 3">
    <name type="scientific">Mycetocola miduiensis</name>
    <dbReference type="NCBI Taxonomy" id="995034"/>
    <lineage>
        <taxon>Bacteria</taxon>
        <taxon>Bacillati</taxon>
        <taxon>Actinomycetota</taxon>
        <taxon>Actinomycetes</taxon>
        <taxon>Micrococcales</taxon>
        <taxon>Microbacteriaceae</taxon>
        <taxon>Mycetocola</taxon>
    </lineage>
</organism>
<feature type="compositionally biased region" description="Acidic residues" evidence="1">
    <location>
        <begin position="273"/>
        <end position="287"/>
    </location>
</feature>
<evidence type="ECO:0000313" key="2">
    <source>
        <dbReference type="EMBL" id="SFN66831.1"/>
    </source>
</evidence>
<keyword evidence="3" id="KW-1185">Reference proteome</keyword>
<name>A0A1I5AWS3_9MICO</name>
<evidence type="ECO:0000256" key="1">
    <source>
        <dbReference type="SAM" id="MobiDB-lite"/>
    </source>
</evidence>
<evidence type="ECO:0008006" key="4">
    <source>
        <dbReference type="Google" id="ProtNLM"/>
    </source>
</evidence>
<accession>A0A1I5AWS3</accession>
<sequence>MSTDITPYRNASLDEKYRYARALAEAGDLLPKGLWANVRNAETGLMENRPSPGKVMLVAETGAMLGIHPMAALQGIDVIEGNPTIKPSLMTALVREAGHTLRIKKTGTIEGGDIAVTATLIRSDDPDFTYESTWEPKDAIRAGLIDSYKPNAEGVWQVRARSQNDNIKPWEAYTPAMLRWRAVGDVVREGAEDVLLGVHYTAEELTSGPTDAGEMVQVTAAPAEDWAALIAAATTKTELTAIANRARAAEQFTDAIRTLVLARSGMIHRGETPAEEPTAEEQVEVVDGELSKEEYERQSAAEHAAAVQS</sequence>
<feature type="region of interest" description="Disordered" evidence="1">
    <location>
        <begin position="269"/>
        <end position="309"/>
    </location>
</feature>
<dbReference type="AlphaFoldDB" id="A0A1I5AWS3"/>
<protein>
    <recommendedName>
        <fullName evidence="4">RecT family protein</fullName>
    </recommendedName>
</protein>
<dbReference type="RefSeq" id="WP_090710344.1">
    <property type="nucleotide sequence ID" value="NZ_FOVM01000004.1"/>
</dbReference>
<dbReference type="OrthoDB" id="3194907at2"/>
<dbReference type="Proteomes" id="UP000198867">
    <property type="component" value="Unassembled WGS sequence"/>
</dbReference>
<dbReference type="STRING" id="995034.SAMN05216219_1583"/>
<reference evidence="3" key="1">
    <citation type="submission" date="2016-10" db="EMBL/GenBank/DDBJ databases">
        <authorList>
            <person name="Varghese N."/>
            <person name="Submissions S."/>
        </authorList>
    </citation>
    <scope>NUCLEOTIDE SEQUENCE [LARGE SCALE GENOMIC DNA]</scope>
    <source>
        <strain evidence="3">CGMCC 1.11101</strain>
    </source>
</reference>
<proteinExistence type="predicted"/>
<gene>
    <name evidence="2" type="ORF">SAMN05216219_1583</name>
</gene>